<gene>
    <name evidence="9" type="primary">nifA</name>
    <name evidence="9" type="ORF">NNJEOMEG_03891</name>
</gene>
<dbReference type="Pfam" id="PF13188">
    <property type="entry name" value="PAS_8"/>
    <property type="match status" value="1"/>
</dbReference>
<dbReference type="InterPro" id="IPR035965">
    <property type="entry name" value="PAS-like_dom_sf"/>
</dbReference>
<keyword evidence="2" id="KW-0067">ATP-binding</keyword>
<feature type="domain" description="PAS" evidence="7">
    <location>
        <begin position="116"/>
        <end position="185"/>
    </location>
</feature>
<feature type="region of interest" description="Disordered" evidence="5">
    <location>
        <begin position="1045"/>
        <end position="1071"/>
    </location>
</feature>
<evidence type="ECO:0000313" key="10">
    <source>
        <dbReference type="Proteomes" id="UP000494245"/>
    </source>
</evidence>
<reference evidence="9 10" key="1">
    <citation type="submission" date="2020-04" db="EMBL/GenBank/DDBJ databases">
        <authorList>
            <consortium name="Desulfovibrio sp. FSS-1 genome sequencing consortium"/>
            <person name="Shimoshige H."/>
            <person name="Kobayashi H."/>
            <person name="Maekawa T."/>
        </authorList>
    </citation>
    <scope>NUCLEOTIDE SEQUENCE [LARGE SCALE GENOMIC DNA]</scope>
    <source>
        <strain evidence="9 10">SIID29052-01</strain>
    </source>
</reference>
<dbReference type="SMART" id="SM00086">
    <property type="entry name" value="PAC"/>
    <property type="match status" value="6"/>
</dbReference>
<keyword evidence="10" id="KW-1185">Reference proteome</keyword>
<feature type="domain" description="Sigma-54 factor interaction" evidence="6">
    <location>
        <begin position="771"/>
        <end position="1000"/>
    </location>
</feature>
<dbReference type="InterPro" id="IPR009057">
    <property type="entry name" value="Homeodomain-like_sf"/>
</dbReference>
<dbReference type="GO" id="GO:0043565">
    <property type="term" value="F:sequence-specific DNA binding"/>
    <property type="evidence" value="ECO:0007669"/>
    <property type="project" value="InterPro"/>
</dbReference>
<dbReference type="InterPro" id="IPR013656">
    <property type="entry name" value="PAS_4"/>
</dbReference>
<dbReference type="FunFam" id="3.40.50.300:FF:000006">
    <property type="entry name" value="DNA-binding transcriptional regulator NtrC"/>
    <property type="match status" value="1"/>
</dbReference>
<dbReference type="Proteomes" id="UP000494245">
    <property type="component" value="Unassembled WGS sequence"/>
</dbReference>
<dbReference type="CDD" id="cd00130">
    <property type="entry name" value="PAS"/>
    <property type="match status" value="6"/>
</dbReference>
<sequence>MSHIDSLDLLEAIDAGILVVDAANHVIIHANPKALELLGRAESEIVGRHCLGLECLCEPAHDRPLDLDKPLPPQERTLQGAGGVRLPVLIAAQPLVTPGARLSILTFTDLTPLKLIERKYQSFFKNAVEGVFQSTPDGRFIAVNPALCEILGYDTPEQVIAQLTDLRAQLYVDPADRDHLMAELEAQGRITGFETRFKRKGGGVRWINTSARQVRDEAGNLLYIEGLNIDITRRKLAEEALRTMGLELRASEEKFRRTFDQSPIGAAMLSLDWVFLRANEAFCRITGYTEEELLGKPIIMFSHPDDVEAAQQRSARLKSGEIDSYELDKRYIHKSGKVVWVHLSAGLVSDAGGRPLYYLPMVQDITERKQAEETLARTQARMKALLTSAPAVIYSRKPAGELELTYISDNIEDLTGFPPGRFLEEHGFWLSRINPLDAPATEAELRLQLALGQGTREYRFTNAQGLTRWIRDQFRLVLDDLGRPAEIVGYLTDVTARRLIKEALESSEARYRAIVEDQTELVCRFRPDGAVTFANEAMARSFGKSKEELLGSQFMAFWLPEERERQERHLRALTQAAPVGSIQCRMALPGAEERWLARNDHALFDQQGRLLEYQSVGRDITESILSERALKRAMDEKERLRLNLEAVFRSIPDALIVVDTEMNVLQTNRALSELCCIGGETSHGKHLHLVGGHCRRACFEVLSTTLKTREAVIEYRVECKGHRPGQTVVINSSPLLDPENNFVGAVLVIRDITRLADLEKRLTDLHGHRGLIGKSKVMRSIYAVLDQLSEVESTVLVTGESGTGKELVAEALHYGGPRAKGPLIKVNCSALSESLLESELFGHVRGAFTGAIRDKVGRFEAAEDGTIFLDEIGDISPRIQLNLLRVLERKEYERVGDSRTRKANVRVLAATNVDLQEKIRLGLFREDLFYRLKVMVIHLPPLRERTEDIPLLCEHFLGLFRASFGKHIARVGDEVMRLFMTYHWPGNVRELRYTLEHACILCPGGDILPEHLPQELVRGQLPSASGNGTRPGGEGYHAARYRAEAHAQPDPLRESQALAPPPPDAADQPANGRTFYTRHALGRDDILDALARTAGNRAKAARLLGIDRRTLYRNMEKHGIA</sequence>
<dbReference type="PRINTS" id="PR01590">
    <property type="entry name" value="HTHFIS"/>
</dbReference>
<accession>A0A6V8M2H2</accession>
<keyword evidence="1" id="KW-0547">Nucleotide-binding</keyword>
<dbReference type="RefSeq" id="WP_173087154.1">
    <property type="nucleotide sequence ID" value="NZ_BLTE01000029.1"/>
</dbReference>
<feature type="domain" description="PAS" evidence="7">
    <location>
        <begin position="378"/>
        <end position="454"/>
    </location>
</feature>
<dbReference type="NCBIfam" id="TIGR00229">
    <property type="entry name" value="sensory_box"/>
    <property type="match status" value="4"/>
</dbReference>
<dbReference type="Pfam" id="PF08448">
    <property type="entry name" value="PAS_4"/>
    <property type="match status" value="2"/>
</dbReference>
<dbReference type="EMBL" id="BLTE01000029">
    <property type="protein sequence ID" value="GFK96017.1"/>
    <property type="molecule type" value="Genomic_DNA"/>
</dbReference>
<evidence type="ECO:0000259" key="8">
    <source>
        <dbReference type="PROSITE" id="PS50113"/>
    </source>
</evidence>
<dbReference type="Pfam" id="PF13426">
    <property type="entry name" value="PAS_9"/>
    <property type="match status" value="1"/>
</dbReference>
<dbReference type="AlphaFoldDB" id="A0A6V8M2H2"/>
<dbReference type="PANTHER" id="PTHR32071:SF113">
    <property type="entry name" value="ALGINATE BIOSYNTHESIS TRANSCRIPTIONAL REGULATORY PROTEIN ALGB"/>
    <property type="match status" value="1"/>
</dbReference>
<dbReference type="Gene3D" id="3.30.450.20">
    <property type="entry name" value="PAS domain"/>
    <property type="match status" value="6"/>
</dbReference>
<dbReference type="SUPFAM" id="SSF46689">
    <property type="entry name" value="Homeodomain-like"/>
    <property type="match status" value="1"/>
</dbReference>
<feature type="domain" description="PAC" evidence="8">
    <location>
        <begin position="325"/>
        <end position="377"/>
    </location>
</feature>
<feature type="domain" description="PAS" evidence="7">
    <location>
        <begin position="9"/>
        <end position="51"/>
    </location>
</feature>
<dbReference type="Pfam" id="PF08447">
    <property type="entry name" value="PAS_3"/>
    <property type="match status" value="2"/>
</dbReference>
<dbReference type="Gene3D" id="1.10.8.60">
    <property type="match status" value="1"/>
</dbReference>
<dbReference type="InterPro" id="IPR002197">
    <property type="entry name" value="HTH_Fis"/>
</dbReference>
<evidence type="ECO:0000256" key="2">
    <source>
        <dbReference type="ARBA" id="ARBA00022840"/>
    </source>
</evidence>
<dbReference type="InterPro" id="IPR027417">
    <property type="entry name" value="P-loop_NTPase"/>
</dbReference>
<dbReference type="SMART" id="SM00382">
    <property type="entry name" value="AAA"/>
    <property type="match status" value="1"/>
</dbReference>
<dbReference type="InterPro" id="IPR025662">
    <property type="entry name" value="Sigma_54_int_dom_ATP-bd_1"/>
</dbReference>
<dbReference type="PROSITE" id="PS50112">
    <property type="entry name" value="PAS"/>
    <property type="match status" value="5"/>
</dbReference>
<reference evidence="9 10" key="2">
    <citation type="submission" date="2020-05" db="EMBL/GenBank/DDBJ databases">
        <title>Draft genome sequence of Desulfovibrio sp. strainFSS-1.</title>
        <authorList>
            <person name="Shimoshige H."/>
            <person name="Kobayashi H."/>
            <person name="Maekawa T."/>
        </authorList>
    </citation>
    <scope>NUCLEOTIDE SEQUENCE [LARGE SCALE GENOMIC DNA]</scope>
    <source>
        <strain evidence="9 10">SIID29052-01</strain>
    </source>
</reference>
<name>A0A6V8M2H2_9BACT</name>
<proteinExistence type="predicted"/>
<dbReference type="Pfam" id="PF00158">
    <property type="entry name" value="Sigma54_activat"/>
    <property type="match status" value="1"/>
</dbReference>
<dbReference type="InterPro" id="IPR003593">
    <property type="entry name" value="AAA+_ATPase"/>
</dbReference>
<feature type="domain" description="PAC" evidence="8">
    <location>
        <begin position="580"/>
        <end position="632"/>
    </location>
</feature>
<protein>
    <submittedName>
        <fullName evidence="9">Nif-specific regulatory protein</fullName>
    </submittedName>
</protein>
<evidence type="ECO:0000256" key="5">
    <source>
        <dbReference type="SAM" id="MobiDB-lite"/>
    </source>
</evidence>
<feature type="domain" description="PAC" evidence="8">
    <location>
        <begin position="454"/>
        <end position="506"/>
    </location>
</feature>
<keyword evidence="4" id="KW-0804">Transcription</keyword>
<dbReference type="PROSITE" id="PS50113">
    <property type="entry name" value="PAC"/>
    <property type="match status" value="5"/>
</dbReference>
<evidence type="ECO:0000256" key="1">
    <source>
        <dbReference type="ARBA" id="ARBA00022741"/>
    </source>
</evidence>
<dbReference type="Pfam" id="PF25601">
    <property type="entry name" value="AAA_lid_14"/>
    <property type="match status" value="1"/>
</dbReference>
<comment type="caution">
    <text evidence="9">The sequence shown here is derived from an EMBL/GenBank/DDBJ whole genome shotgun (WGS) entry which is preliminary data.</text>
</comment>
<feature type="domain" description="PAS" evidence="7">
    <location>
        <begin position="507"/>
        <end position="577"/>
    </location>
</feature>
<evidence type="ECO:0000313" key="9">
    <source>
        <dbReference type="EMBL" id="GFK96017.1"/>
    </source>
</evidence>
<dbReference type="SMART" id="SM00091">
    <property type="entry name" value="PAS"/>
    <property type="match status" value="6"/>
</dbReference>
<dbReference type="SUPFAM" id="SSF52540">
    <property type="entry name" value="P-loop containing nucleoside triphosphate hydrolases"/>
    <property type="match status" value="1"/>
</dbReference>
<dbReference type="InterPro" id="IPR000700">
    <property type="entry name" value="PAS-assoc_C"/>
</dbReference>
<dbReference type="GO" id="GO:0006355">
    <property type="term" value="P:regulation of DNA-templated transcription"/>
    <property type="evidence" value="ECO:0007669"/>
    <property type="project" value="InterPro"/>
</dbReference>
<dbReference type="InterPro" id="IPR002078">
    <property type="entry name" value="Sigma_54_int"/>
</dbReference>
<organism evidence="9 10">
    <name type="scientific">Fundidesulfovibrio magnetotacticus</name>
    <dbReference type="NCBI Taxonomy" id="2730080"/>
    <lineage>
        <taxon>Bacteria</taxon>
        <taxon>Pseudomonadati</taxon>
        <taxon>Thermodesulfobacteriota</taxon>
        <taxon>Desulfovibrionia</taxon>
        <taxon>Desulfovibrionales</taxon>
        <taxon>Desulfovibrionaceae</taxon>
        <taxon>Fundidesulfovibrio</taxon>
    </lineage>
</organism>
<dbReference type="PANTHER" id="PTHR32071">
    <property type="entry name" value="TRANSCRIPTIONAL REGULATORY PROTEIN"/>
    <property type="match status" value="1"/>
</dbReference>
<dbReference type="GO" id="GO:0005524">
    <property type="term" value="F:ATP binding"/>
    <property type="evidence" value="ECO:0007669"/>
    <property type="project" value="UniProtKB-KW"/>
</dbReference>
<dbReference type="CDD" id="cd00009">
    <property type="entry name" value="AAA"/>
    <property type="match status" value="1"/>
</dbReference>
<dbReference type="Gene3D" id="1.10.10.60">
    <property type="entry name" value="Homeodomain-like"/>
    <property type="match status" value="1"/>
</dbReference>
<dbReference type="PROSITE" id="PS00675">
    <property type="entry name" value="SIGMA54_INTERACT_1"/>
    <property type="match status" value="1"/>
</dbReference>
<evidence type="ECO:0000256" key="3">
    <source>
        <dbReference type="ARBA" id="ARBA00023015"/>
    </source>
</evidence>
<feature type="domain" description="PAC" evidence="8">
    <location>
        <begin position="711"/>
        <end position="764"/>
    </location>
</feature>
<dbReference type="PROSITE" id="PS50045">
    <property type="entry name" value="SIGMA54_INTERACT_4"/>
    <property type="match status" value="1"/>
</dbReference>
<evidence type="ECO:0000259" key="6">
    <source>
        <dbReference type="PROSITE" id="PS50045"/>
    </source>
</evidence>
<keyword evidence="3" id="KW-0805">Transcription regulation</keyword>
<feature type="domain" description="PAS" evidence="7">
    <location>
        <begin position="251"/>
        <end position="321"/>
    </location>
</feature>
<dbReference type="InterPro" id="IPR013655">
    <property type="entry name" value="PAS_fold_3"/>
</dbReference>
<dbReference type="InterPro" id="IPR058031">
    <property type="entry name" value="AAA_lid_NorR"/>
</dbReference>
<dbReference type="InterPro" id="IPR000014">
    <property type="entry name" value="PAS"/>
</dbReference>
<evidence type="ECO:0000256" key="4">
    <source>
        <dbReference type="ARBA" id="ARBA00023163"/>
    </source>
</evidence>
<feature type="domain" description="PAC" evidence="8">
    <location>
        <begin position="191"/>
        <end position="243"/>
    </location>
</feature>
<dbReference type="InterPro" id="IPR001610">
    <property type="entry name" value="PAC"/>
</dbReference>
<dbReference type="SUPFAM" id="SSF55785">
    <property type="entry name" value="PYP-like sensor domain (PAS domain)"/>
    <property type="match status" value="6"/>
</dbReference>
<dbReference type="Gene3D" id="3.40.50.300">
    <property type="entry name" value="P-loop containing nucleotide triphosphate hydrolases"/>
    <property type="match status" value="1"/>
</dbReference>
<dbReference type="Pfam" id="PF02954">
    <property type="entry name" value="HTH_8"/>
    <property type="match status" value="1"/>
</dbReference>
<evidence type="ECO:0000259" key="7">
    <source>
        <dbReference type="PROSITE" id="PS50112"/>
    </source>
</evidence>